<organism evidence="1 2">
    <name type="scientific">Daphnia magna</name>
    <dbReference type="NCBI Taxonomy" id="35525"/>
    <lineage>
        <taxon>Eukaryota</taxon>
        <taxon>Metazoa</taxon>
        <taxon>Ecdysozoa</taxon>
        <taxon>Arthropoda</taxon>
        <taxon>Crustacea</taxon>
        <taxon>Branchiopoda</taxon>
        <taxon>Diplostraca</taxon>
        <taxon>Cladocera</taxon>
        <taxon>Anomopoda</taxon>
        <taxon>Daphniidae</taxon>
        <taxon>Daphnia</taxon>
    </lineage>
</organism>
<gene>
    <name evidence="1" type="ORF">OUZ56_007630</name>
</gene>
<dbReference type="Proteomes" id="UP001234178">
    <property type="component" value="Unassembled WGS sequence"/>
</dbReference>
<comment type="caution">
    <text evidence="1">The sequence shown here is derived from an EMBL/GenBank/DDBJ whole genome shotgun (WGS) entry which is preliminary data.</text>
</comment>
<evidence type="ECO:0000313" key="2">
    <source>
        <dbReference type="Proteomes" id="UP001234178"/>
    </source>
</evidence>
<accession>A0ABR0AAW0</accession>
<name>A0ABR0AAW0_9CRUS</name>
<dbReference type="EMBL" id="JAOYFB010000037">
    <property type="protein sequence ID" value="KAK4022149.1"/>
    <property type="molecule type" value="Genomic_DNA"/>
</dbReference>
<sequence>MKNVYYVNDLGVFDYDSIASDQASHSSPHDFASTSFEDADGRPLCVNTGEVNWPFGVGPAQERKTFCVTSGTSQITADTQRPMQKKFSFFFGIRVVYATTE</sequence>
<evidence type="ECO:0000313" key="1">
    <source>
        <dbReference type="EMBL" id="KAK4022149.1"/>
    </source>
</evidence>
<keyword evidence="2" id="KW-1185">Reference proteome</keyword>
<reference evidence="1 2" key="1">
    <citation type="journal article" date="2023" name="Nucleic Acids Res.">
        <title>The hologenome of Daphnia magna reveals possible DNA methylation and microbiome-mediated evolution of the host genome.</title>
        <authorList>
            <person name="Chaturvedi A."/>
            <person name="Li X."/>
            <person name="Dhandapani V."/>
            <person name="Marshall H."/>
            <person name="Kissane S."/>
            <person name="Cuenca-Cambronero M."/>
            <person name="Asole G."/>
            <person name="Calvet F."/>
            <person name="Ruiz-Romero M."/>
            <person name="Marangio P."/>
            <person name="Guigo R."/>
            <person name="Rago D."/>
            <person name="Mirbahai L."/>
            <person name="Eastwood N."/>
            <person name="Colbourne J.K."/>
            <person name="Zhou J."/>
            <person name="Mallon E."/>
            <person name="Orsini L."/>
        </authorList>
    </citation>
    <scope>NUCLEOTIDE SEQUENCE [LARGE SCALE GENOMIC DNA]</scope>
    <source>
        <strain evidence="1">LRV0_1</strain>
    </source>
</reference>
<protein>
    <submittedName>
        <fullName evidence="1">Uncharacterized protein</fullName>
    </submittedName>
</protein>
<proteinExistence type="predicted"/>